<keyword evidence="2" id="KW-0812">Transmembrane</keyword>
<feature type="compositionally biased region" description="Basic and acidic residues" evidence="1">
    <location>
        <begin position="10"/>
        <end position="25"/>
    </location>
</feature>
<protein>
    <submittedName>
        <fullName evidence="3">Uncharacterized protein</fullName>
    </submittedName>
</protein>
<feature type="region of interest" description="Disordered" evidence="1">
    <location>
        <begin position="1"/>
        <end position="40"/>
    </location>
</feature>
<evidence type="ECO:0000256" key="2">
    <source>
        <dbReference type="SAM" id="Phobius"/>
    </source>
</evidence>
<feature type="transmembrane region" description="Helical" evidence="2">
    <location>
        <begin position="413"/>
        <end position="437"/>
    </location>
</feature>
<dbReference type="Pfam" id="PF03140">
    <property type="entry name" value="DUF247"/>
    <property type="match status" value="1"/>
</dbReference>
<accession>A0A498J9E5</accession>
<proteinExistence type="predicted"/>
<keyword evidence="2" id="KW-0472">Membrane</keyword>
<dbReference type="AlphaFoldDB" id="A0A498J9E5"/>
<name>A0A498J9E5_MALDO</name>
<dbReference type="Proteomes" id="UP000290289">
    <property type="component" value="Chromosome 9"/>
</dbReference>
<organism evidence="3 4">
    <name type="scientific">Malus domestica</name>
    <name type="common">Apple</name>
    <name type="synonym">Pyrus malus</name>
    <dbReference type="NCBI Taxonomy" id="3750"/>
    <lineage>
        <taxon>Eukaryota</taxon>
        <taxon>Viridiplantae</taxon>
        <taxon>Streptophyta</taxon>
        <taxon>Embryophyta</taxon>
        <taxon>Tracheophyta</taxon>
        <taxon>Spermatophyta</taxon>
        <taxon>Magnoliopsida</taxon>
        <taxon>eudicotyledons</taxon>
        <taxon>Gunneridae</taxon>
        <taxon>Pentapetalae</taxon>
        <taxon>rosids</taxon>
        <taxon>fabids</taxon>
        <taxon>Rosales</taxon>
        <taxon>Rosaceae</taxon>
        <taxon>Amygdaloideae</taxon>
        <taxon>Maleae</taxon>
        <taxon>Malus</taxon>
    </lineage>
</organism>
<reference evidence="3 4" key="1">
    <citation type="submission" date="2018-10" db="EMBL/GenBank/DDBJ databases">
        <title>A high-quality apple genome assembly.</title>
        <authorList>
            <person name="Hu J."/>
        </authorList>
    </citation>
    <scope>NUCLEOTIDE SEQUENCE [LARGE SCALE GENOMIC DNA]</scope>
    <source>
        <strain evidence="4">cv. HFTH1</strain>
        <tissue evidence="3">Young leaf</tissue>
    </source>
</reference>
<keyword evidence="2" id="KW-1133">Transmembrane helix</keyword>
<dbReference type="InterPro" id="IPR004158">
    <property type="entry name" value="DUF247_pln"/>
</dbReference>
<keyword evidence="4" id="KW-1185">Reference proteome</keyword>
<evidence type="ECO:0000313" key="4">
    <source>
        <dbReference type="Proteomes" id="UP000290289"/>
    </source>
</evidence>
<dbReference type="EMBL" id="RDQH01000335">
    <property type="protein sequence ID" value="RXH90472.1"/>
    <property type="molecule type" value="Genomic_DNA"/>
</dbReference>
<evidence type="ECO:0000313" key="3">
    <source>
        <dbReference type="EMBL" id="RXH90472.1"/>
    </source>
</evidence>
<dbReference type="PANTHER" id="PTHR31170">
    <property type="entry name" value="BNAC04G53230D PROTEIN"/>
    <property type="match status" value="1"/>
</dbReference>
<gene>
    <name evidence="3" type="ORF">DVH24_035236</name>
</gene>
<sequence length="440" mass="51138">MTDSAGESNTKADDSVIQRSEREISHVGNQSWSGNEEIEDELASSIEKKLPKKSTEPVHTCVFRVPTKHFRENENAFSPQVVSIGPYHHQRIKFQGMEQTKLRYLRSLLDRKPTPDTSLGKFVKEIRSREEFLRNCYDEKFDLSSDNFVEMMVVDGCYILELLRRPSFRVPGWFSTFKNDLLLLENQLPWQVLDCLFNLTKTSQEVSLYQLTKGLSGMKHNPLEKCVMKNLLDAVRNSLVGSLLNTRSYDVDWTPIPSVTLLEEIGVKFQSASNERDLSDITFNLENGVMEIPYVMIRSNTESLFRNLIAYEQCLDNFDKCPILSYAMLLNQLIRSAKDLDSLIQKGIIDTELSEEDTVCFFNRLRYSTERINFFYSSLARQVNECYHRRWLRRWLARIKRDYLYNPKSILSLFSNAVILALILTVLQTVYGILAYYKPN</sequence>
<comment type="caution">
    <text evidence="3">The sequence shown here is derived from an EMBL/GenBank/DDBJ whole genome shotgun (WGS) entry which is preliminary data.</text>
</comment>
<dbReference type="PANTHER" id="PTHR31170:SF17">
    <property type="match status" value="1"/>
</dbReference>
<evidence type="ECO:0000256" key="1">
    <source>
        <dbReference type="SAM" id="MobiDB-lite"/>
    </source>
</evidence>